<evidence type="ECO:0000256" key="2">
    <source>
        <dbReference type="ARBA" id="ARBA00022737"/>
    </source>
</evidence>
<dbReference type="STRING" id="448386.A0A2V3ISE6"/>
<dbReference type="OrthoDB" id="540662at2759"/>
<name>A0A2V3ISE6_9FLOR</name>
<evidence type="ECO:0000313" key="8">
    <source>
        <dbReference type="Proteomes" id="UP000247409"/>
    </source>
</evidence>
<proteinExistence type="predicted"/>
<dbReference type="SUPFAM" id="SSF158230">
    <property type="entry name" value="PRP4-like"/>
    <property type="match status" value="1"/>
</dbReference>
<dbReference type="InterPro" id="IPR019775">
    <property type="entry name" value="WD40_repeat_CS"/>
</dbReference>
<dbReference type="PROSITE" id="PS50082">
    <property type="entry name" value="WD_REPEATS_2"/>
    <property type="match status" value="3"/>
</dbReference>
<dbReference type="Gene3D" id="4.10.280.110">
    <property type="entry name" value="Pre-mRNA processing factor 4 domain"/>
    <property type="match status" value="1"/>
</dbReference>
<evidence type="ECO:0000256" key="4">
    <source>
        <dbReference type="SAM" id="MobiDB-lite"/>
    </source>
</evidence>
<dbReference type="PROSITE" id="PS00678">
    <property type="entry name" value="WD_REPEATS_1"/>
    <property type="match status" value="2"/>
</dbReference>
<keyword evidence="5" id="KW-0732">Signal</keyword>
<evidence type="ECO:0000256" key="5">
    <source>
        <dbReference type="SAM" id="SignalP"/>
    </source>
</evidence>
<keyword evidence="7" id="KW-0687">Ribonucleoprotein</keyword>
<feature type="signal peptide" evidence="5">
    <location>
        <begin position="1"/>
        <end position="22"/>
    </location>
</feature>
<keyword evidence="1 3" id="KW-0853">WD repeat</keyword>
<gene>
    <name evidence="7" type="ORF">BWQ96_05205</name>
</gene>
<dbReference type="GO" id="GO:0030621">
    <property type="term" value="F:U4 snRNA binding"/>
    <property type="evidence" value="ECO:0007669"/>
    <property type="project" value="TreeGrafter"/>
</dbReference>
<dbReference type="InterPro" id="IPR036285">
    <property type="entry name" value="PRP4-like_sf"/>
</dbReference>
<dbReference type="Proteomes" id="UP000247409">
    <property type="component" value="Unassembled WGS sequence"/>
</dbReference>
<evidence type="ECO:0000256" key="1">
    <source>
        <dbReference type="ARBA" id="ARBA00022574"/>
    </source>
</evidence>
<dbReference type="EMBL" id="NBIV01000073">
    <property type="protein sequence ID" value="PXF45032.1"/>
    <property type="molecule type" value="Genomic_DNA"/>
</dbReference>
<feature type="repeat" description="WD" evidence="3">
    <location>
        <begin position="287"/>
        <end position="320"/>
    </location>
</feature>
<dbReference type="InterPro" id="IPR036322">
    <property type="entry name" value="WD40_repeat_dom_sf"/>
</dbReference>
<dbReference type="CDD" id="cd00200">
    <property type="entry name" value="WD40"/>
    <property type="match status" value="1"/>
</dbReference>
<evidence type="ECO:0000313" key="7">
    <source>
        <dbReference type="EMBL" id="PXF45032.1"/>
    </source>
</evidence>
<sequence>MYWNIYSFVEYFLICFVRSVCSICLLGGRGGDATSVEGMEVEILPNSSLEAAREEQAQKLHKLQQRRLARSIAVPADDQEVRLALRSRGHPVCLFGEDAYDRRERLRALLAEAGVTRLETEEEEQPHAKKEQEVRTEEFYTEGTQQLRDLRTQIAHASLKAAHTRLSRERSKRECMKQWERDELATMQTVRKNSLIASQGGGARPFTAISYCDTEEGDLIVTGDWGGNVAVWKERDGCISQVSKLKGHEERVSITRFHKGILVSAGADSVAVVSEYRDSAFVETARLTGHVGRVADVRVNPVRRSLVATAGFDGDVRLFDTGRALLQQETGHDVVFRLGFHEDGSLLGTAGFDGGIRLWDMRSGRAVMTFAGAHVGDVTALEFCKGMPWMASSGKDNCVRVWDIRKKRCIKTVAAHSKMVAGLAMDRGFVMFSAGFDRCVKAWALHRACGLVASWTGFVDKIMAIDCSGDGRRVVAACYDKTWRVWGSDRTGF</sequence>
<keyword evidence="8" id="KW-1185">Reference proteome</keyword>
<comment type="caution">
    <text evidence="7">The sequence shown here is derived from an EMBL/GenBank/DDBJ whole genome shotgun (WGS) entry which is preliminary data.</text>
</comment>
<dbReference type="InterPro" id="IPR014906">
    <property type="entry name" value="PRP4-like"/>
</dbReference>
<dbReference type="SMART" id="SM00500">
    <property type="entry name" value="SFM"/>
    <property type="match status" value="1"/>
</dbReference>
<dbReference type="PROSITE" id="PS50294">
    <property type="entry name" value="WD_REPEATS_REGION"/>
    <property type="match status" value="2"/>
</dbReference>
<dbReference type="Pfam" id="PF00400">
    <property type="entry name" value="WD40"/>
    <property type="match status" value="4"/>
</dbReference>
<evidence type="ECO:0000259" key="6">
    <source>
        <dbReference type="SMART" id="SM00500"/>
    </source>
</evidence>
<feature type="repeat" description="WD" evidence="3">
    <location>
        <begin position="335"/>
        <end position="369"/>
    </location>
</feature>
<dbReference type="SMART" id="SM00320">
    <property type="entry name" value="WD40"/>
    <property type="match status" value="7"/>
</dbReference>
<dbReference type="PANTHER" id="PTHR19846:SF0">
    <property type="entry name" value="PRE-MRNA PROCESSING FACTOR 4"/>
    <property type="match status" value="1"/>
</dbReference>
<organism evidence="7 8">
    <name type="scientific">Gracilariopsis chorda</name>
    <dbReference type="NCBI Taxonomy" id="448386"/>
    <lineage>
        <taxon>Eukaryota</taxon>
        <taxon>Rhodophyta</taxon>
        <taxon>Florideophyceae</taxon>
        <taxon>Rhodymeniophycidae</taxon>
        <taxon>Gracilariales</taxon>
        <taxon>Gracilariaceae</taxon>
        <taxon>Gracilariopsis</taxon>
    </lineage>
</organism>
<reference evidence="7 8" key="1">
    <citation type="journal article" date="2018" name="Mol. Biol. Evol.">
        <title>Analysis of the draft genome of the red seaweed Gracilariopsis chorda provides insights into genome size evolution in Rhodophyta.</title>
        <authorList>
            <person name="Lee J."/>
            <person name="Yang E.C."/>
            <person name="Graf L."/>
            <person name="Yang J.H."/>
            <person name="Qiu H."/>
            <person name="Zel Zion U."/>
            <person name="Chan C.X."/>
            <person name="Stephens T.G."/>
            <person name="Weber A.P.M."/>
            <person name="Boo G.H."/>
            <person name="Boo S.M."/>
            <person name="Kim K.M."/>
            <person name="Shin Y."/>
            <person name="Jung M."/>
            <person name="Lee S.J."/>
            <person name="Yim H.S."/>
            <person name="Lee J.H."/>
            <person name="Bhattacharya D."/>
            <person name="Yoon H.S."/>
        </authorList>
    </citation>
    <scope>NUCLEOTIDE SEQUENCE [LARGE SCALE GENOMIC DNA]</scope>
    <source>
        <strain evidence="7 8">SKKU-2015</strain>
        <tissue evidence="7">Whole body</tissue>
    </source>
</reference>
<dbReference type="SUPFAM" id="SSF50978">
    <property type="entry name" value="WD40 repeat-like"/>
    <property type="match status" value="1"/>
</dbReference>
<dbReference type="InterPro" id="IPR001680">
    <property type="entry name" value="WD40_rpt"/>
</dbReference>
<feature type="repeat" description="WD" evidence="3">
    <location>
        <begin position="371"/>
        <end position="412"/>
    </location>
</feature>
<feature type="chain" id="PRO_5016009962" evidence="5">
    <location>
        <begin position="23"/>
        <end position="493"/>
    </location>
</feature>
<evidence type="ECO:0000256" key="3">
    <source>
        <dbReference type="PROSITE-ProRule" id="PRU00221"/>
    </source>
</evidence>
<feature type="compositionally biased region" description="Basic and acidic residues" evidence="4">
    <location>
        <begin position="125"/>
        <end position="137"/>
    </location>
</feature>
<dbReference type="GO" id="GO:0046540">
    <property type="term" value="C:U4/U6 x U5 tri-snRNP complex"/>
    <property type="evidence" value="ECO:0007669"/>
    <property type="project" value="TreeGrafter"/>
</dbReference>
<dbReference type="Pfam" id="PF08799">
    <property type="entry name" value="PRP4"/>
    <property type="match status" value="1"/>
</dbReference>
<feature type="region of interest" description="Disordered" evidence="4">
    <location>
        <begin position="117"/>
        <end position="137"/>
    </location>
</feature>
<dbReference type="GO" id="GO:0000398">
    <property type="term" value="P:mRNA splicing, via spliceosome"/>
    <property type="evidence" value="ECO:0007669"/>
    <property type="project" value="TreeGrafter"/>
</dbReference>
<protein>
    <submittedName>
        <fullName evidence="7">U4/U6 small nuclear ribonucleoprotein Prp4</fullName>
    </submittedName>
</protein>
<feature type="domain" description="Pre-mRNA processing factor 4 (PRP4)-like" evidence="6">
    <location>
        <begin position="76"/>
        <end position="125"/>
    </location>
</feature>
<keyword evidence="2" id="KW-0677">Repeat</keyword>
<dbReference type="InterPro" id="IPR015943">
    <property type="entry name" value="WD40/YVTN_repeat-like_dom_sf"/>
</dbReference>
<dbReference type="AlphaFoldDB" id="A0A2V3ISE6"/>
<dbReference type="GO" id="GO:0017070">
    <property type="term" value="F:U6 snRNA binding"/>
    <property type="evidence" value="ECO:0007669"/>
    <property type="project" value="TreeGrafter"/>
</dbReference>
<dbReference type="PANTHER" id="PTHR19846">
    <property type="entry name" value="WD40 REPEAT PROTEIN"/>
    <property type="match status" value="1"/>
</dbReference>
<dbReference type="Gene3D" id="2.130.10.10">
    <property type="entry name" value="YVTN repeat-like/Quinoprotein amine dehydrogenase"/>
    <property type="match status" value="2"/>
</dbReference>
<accession>A0A2V3ISE6</accession>